<dbReference type="PROSITE" id="PS50048">
    <property type="entry name" value="ZN2_CY6_FUNGAL_2"/>
    <property type="match status" value="1"/>
</dbReference>
<sequence length="337" mass="37190">MESFADPHHPDVKFSYAHLAMPQYAYDQLQFQSHLNDRARLGHLLPFMNAIVPYEYSLARQAILDISDPTMALPNPTCIATSLVLGPPPKEGQDDPQLSSDEEQSGNTSKTTSLSSTAPLTVCDGSKVNKIKADDMDVQDVQKRRRTSVACDACRHRKARCSGGVRCNLCLRDGSRCVYDRHPRTRYVPIKTSSKTTSGNQKRRKRDRTASNPMSSVEPATTDTSQNWLPTPEMSRISTVSPLTDVGSIMLQPEPPTMHVRVVTEDHGLAFLYWQESNRQNAISQLQYSVANGREADQTMGTIPGIYTPASNGASLSEEEAAVVEYLIDDGAEDGGW</sequence>
<dbReference type="InterPro" id="IPR036864">
    <property type="entry name" value="Zn2-C6_fun-type_DNA-bd_sf"/>
</dbReference>
<dbReference type="Pfam" id="PF00172">
    <property type="entry name" value="Zn_clus"/>
    <property type="match status" value="1"/>
</dbReference>
<keyword evidence="4" id="KW-0539">Nucleus</keyword>
<evidence type="ECO:0000313" key="7">
    <source>
        <dbReference type="EMBL" id="OCF22180.1"/>
    </source>
</evidence>
<dbReference type="CDD" id="cd00067">
    <property type="entry name" value="GAL4"/>
    <property type="match status" value="1"/>
</dbReference>
<gene>
    <name evidence="7" type="ORF">I302_07824</name>
    <name evidence="8" type="ORF">I302_108688</name>
</gene>
<organism evidence="7">
    <name type="scientific">Kwoniella bestiolae CBS 10118</name>
    <dbReference type="NCBI Taxonomy" id="1296100"/>
    <lineage>
        <taxon>Eukaryota</taxon>
        <taxon>Fungi</taxon>
        <taxon>Dikarya</taxon>
        <taxon>Basidiomycota</taxon>
        <taxon>Agaricomycotina</taxon>
        <taxon>Tremellomycetes</taxon>
        <taxon>Tremellales</taxon>
        <taxon>Cryptococcaceae</taxon>
        <taxon>Kwoniella</taxon>
    </lineage>
</organism>
<dbReference type="SUPFAM" id="SSF57701">
    <property type="entry name" value="Zn2/Cys6 DNA-binding domain"/>
    <property type="match status" value="1"/>
</dbReference>
<keyword evidence="1" id="KW-0805">Transcription regulation</keyword>
<evidence type="ECO:0000259" key="6">
    <source>
        <dbReference type="PROSITE" id="PS50048"/>
    </source>
</evidence>
<feature type="compositionally biased region" description="Polar residues" evidence="5">
    <location>
        <begin position="105"/>
        <end position="119"/>
    </location>
</feature>
<evidence type="ECO:0000256" key="3">
    <source>
        <dbReference type="ARBA" id="ARBA00023163"/>
    </source>
</evidence>
<dbReference type="Proteomes" id="UP000092730">
    <property type="component" value="Chromosome 8"/>
</dbReference>
<protein>
    <recommendedName>
        <fullName evidence="6">Zn(2)-C6 fungal-type domain-containing protein</fullName>
    </recommendedName>
</protein>
<feature type="region of interest" description="Disordered" evidence="5">
    <location>
        <begin position="83"/>
        <end position="119"/>
    </location>
</feature>
<dbReference type="GO" id="GO:0000981">
    <property type="term" value="F:DNA-binding transcription factor activity, RNA polymerase II-specific"/>
    <property type="evidence" value="ECO:0007669"/>
    <property type="project" value="InterPro"/>
</dbReference>
<accession>A0A1B9FTT9</accession>
<dbReference type="PROSITE" id="PS00463">
    <property type="entry name" value="ZN2_CY6_FUNGAL_1"/>
    <property type="match status" value="1"/>
</dbReference>
<keyword evidence="9" id="KW-1185">Reference proteome</keyword>
<dbReference type="EMBL" id="CP144548">
    <property type="protein sequence ID" value="WVW86635.1"/>
    <property type="molecule type" value="Genomic_DNA"/>
</dbReference>
<dbReference type="GO" id="GO:0008270">
    <property type="term" value="F:zinc ion binding"/>
    <property type="evidence" value="ECO:0007669"/>
    <property type="project" value="InterPro"/>
</dbReference>
<reference evidence="7" key="3">
    <citation type="submission" date="2014-01" db="EMBL/GenBank/DDBJ databases">
        <title>Evolution of pathogenesis and genome organization in the Tremellales.</title>
        <authorList>
            <person name="Cuomo C."/>
            <person name="Litvintseva A."/>
            <person name="Heitman J."/>
            <person name="Chen Y."/>
            <person name="Sun S."/>
            <person name="Springer D."/>
            <person name="Dromer F."/>
            <person name="Young S."/>
            <person name="Zeng Q."/>
            <person name="Chapman S."/>
            <person name="Gujja S."/>
            <person name="Saif S."/>
            <person name="Birren B."/>
        </authorList>
    </citation>
    <scope>NUCLEOTIDE SEQUENCE</scope>
    <source>
        <strain evidence="7">CBS 10118</strain>
    </source>
</reference>
<dbReference type="PANTHER" id="PTHR47424:SF3">
    <property type="entry name" value="REGULATORY PROTEIN GAL4"/>
    <property type="match status" value="1"/>
</dbReference>
<dbReference type="PANTHER" id="PTHR47424">
    <property type="entry name" value="REGULATORY PROTEIN GAL4"/>
    <property type="match status" value="1"/>
</dbReference>
<reference evidence="7" key="1">
    <citation type="submission" date="2013-07" db="EMBL/GenBank/DDBJ databases">
        <title>The Genome Sequence of Cryptococcus bestiolae CBS10118.</title>
        <authorList>
            <consortium name="The Broad Institute Genome Sequencing Platform"/>
            <person name="Cuomo C."/>
            <person name="Litvintseva A."/>
            <person name="Chen Y."/>
            <person name="Heitman J."/>
            <person name="Sun S."/>
            <person name="Springer D."/>
            <person name="Dromer F."/>
            <person name="Young S.K."/>
            <person name="Zeng Q."/>
            <person name="Gargeya S."/>
            <person name="Fitzgerald M."/>
            <person name="Abouelleil A."/>
            <person name="Alvarado L."/>
            <person name="Berlin A.M."/>
            <person name="Chapman S.B."/>
            <person name="Dewar J."/>
            <person name="Goldberg J."/>
            <person name="Griggs A."/>
            <person name="Gujja S."/>
            <person name="Hansen M."/>
            <person name="Howarth C."/>
            <person name="Imamovic A."/>
            <person name="Larimer J."/>
            <person name="McCowan C."/>
            <person name="Murphy C."/>
            <person name="Pearson M."/>
            <person name="Priest M."/>
            <person name="Roberts A."/>
            <person name="Saif S."/>
            <person name="Shea T."/>
            <person name="Sykes S."/>
            <person name="Wortman J."/>
            <person name="Nusbaum C."/>
            <person name="Birren B."/>
        </authorList>
    </citation>
    <scope>NUCLEOTIDE SEQUENCE [LARGE SCALE GENOMIC DNA]</scope>
    <source>
        <strain evidence="7">CBS 10118</strain>
    </source>
</reference>
<reference evidence="8" key="4">
    <citation type="submission" date="2024-02" db="EMBL/GenBank/DDBJ databases">
        <title>Comparative genomics of Cryptococcus and Kwoniella reveals pathogenesis evolution and contrasting modes of karyotype evolution via chromosome fusion or intercentromeric recombination.</title>
        <authorList>
            <person name="Coelho M.A."/>
            <person name="David-Palma M."/>
            <person name="Shea T."/>
            <person name="Bowers K."/>
            <person name="McGinley-Smith S."/>
            <person name="Mohammad A.W."/>
            <person name="Gnirke A."/>
            <person name="Yurkov A.M."/>
            <person name="Nowrousian M."/>
            <person name="Sun S."/>
            <person name="Cuomo C.A."/>
            <person name="Heitman J."/>
        </authorList>
    </citation>
    <scope>NUCLEOTIDE SEQUENCE</scope>
    <source>
        <strain evidence="8">CBS 10118</strain>
    </source>
</reference>
<dbReference type="GO" id="GO:0003677">
    <property type="term" value="F:DNA binding"/>
    <property type="evidence" value="ECO:0007669"/>
    <property type="project" value="UniProtKB-KW"/>
</dbReference>
<dbReference type="InterPro" id="IPR051127">
    <property type="entry name" value="Fungal_SecMet_Regulators"/>
</dbReference>
<feature type="domain" description="Zn(2)-C6 fungal-type" evidence="6">
    <location>
        <begin position="150"/>
        <end position="179"/>
    </location>
</feature>
<dbReference type="RefSeq" id="XP_019043250.1">
    <property type="nucleotide sequence ID" value="XM_019194414.1"/>
</dbReference>
<reference evidence="8" key="2">
    <citation type="submission" date="2013-07" db="EMBL/GenBank/DDBJ databases">
        <authorList>
            <consortium name="The Broad Institute Genome Sequencing Platform"/>
            <person name="Cuomo C."/>
            <person name="Litvintseva A."/>
            <person name="Chen Y."/>
            <person name="Heitman J."/>
            <person name="Sun S."/>
            <person name="Springer D."/>
            <person name="Dromer F."/>
            <person name="Young S.K."/>
            <person name="Zeng Q."/>
            <person name="Gargeya S."/>
            <person name="Fitzgerald M."/>
            <person name="Abouelleil A."/>
            <person name="Alvarado L."/>
            <person name="Berlin A.M."/>
            <person name="Chapman S.B."/>
            <person name="Dewar J."/>
            <person name="Goldberg J."/>
            <person name="Griggs A."/>
            <person name="Gujja S."/>
            <person name="Hansen M."/>
            <person name="Howarth C."/>
            <person name="Imamovic A."/>
            <person name="Larimer J."/>
            <person name="McCowan C."/>
            <person name="Murphy C."/>
            <person name="Pearson M."/>
            <person name="Priest M."/>
            <person name="Roberts A."/>
            <person name="Saif S."/>
            <person name="Shea T."/>
            <person name="Sykes S."/>
            <person name="Wortman J."/>
            <person name="Nusbaum C."/>
            <person name="Birren B."/>
        </authorList>
    </citation>
    <scope>NUCLEOTIDE SEQUENCE</scope>
    <source>
        <strain evidence="8">CBS 10118</strain>
    </source>
</reference>
<keyword evidence="2" id="KW-0238">DNA-binding</keyword>
<name>A0A1B9FTT9_9TREE</name>
<dbReference type="OrthoDB" id="39175at2759"/>
<dbReference type="Gene3D" id="4.10.240.10">
    <property type="entry name" value="Zn(2)-C6 fungal-type DNA-binding domain"/>
    <property type="match status" value="1"/>
</dbReference>
<dbReference type="GeneID" id="30212223"/>
<dbReference type="AlphaFoldDB" id="A0A1B9FTT9"/>
<evidence type="ECO:0000313" key="9">
    <source>
        <dbReference type="Proteomes" id="UP000092730"/>
    </source>
</evidence>
<dbReference type="KEGG" id="kbi:30212223"/>
<feature type="compositionally biased region" description="Polar residues" evidence="5">
    <location>
        <begin position="210"/>
        <end position="229"/>
    </location>
</feature>
<evidence type="ECO:0000313" key="8">
    <source>
        <dbReference type="EMBL" id="WVW86635.1"/>
    </source>
</evidence>
<dbReference type="InterPro" id="IPR001138">
    <property type="entry name" value="Zn2Cys6_DnaBD"/>
</dbReference>
<dbReference type="EMBL" id="KI894025">
    <property type="protein sequence ID" value="OCF22180.1"/>
    <property type="molecule type" value="Genomic_DNA"/>
</dbReference>
<feature type="compositionally biased region" description="Polar residues" evidence="5">
    <location>
        <begin position="191"/>
        <end position="200"/>
    </location>
</feature>
<evidence type="ECO:0000256" key="1">
    <source>
        <dbReference type="ARBA" id="ARBA00023015"/>
    </source>
</evidence>
<evidence type="ECO:0000256" key="5">
    <source>
        <dbReference type="SAM" id="MobiDB-lite"/>
    </source>
</evidence>
<keyword evidence="3" id="KW-0804">Transcription</keyword>
<dbReference type="VEuPathDB" id="FungiDB:I302_07824"/>
<feature type="region of interest" description="Disordered" evidence="5">
    <location>
        <begin position="188"/>
        <end position="232"/>
    </location>
</feature>
<evidence type="ECO:0000256" key="4">
    <source>
        <dbReference type="ARBA" id="ARBA00023242"/>
    </source>
</evidence>
<proteinExistence type="predicted"/>
<evidence type="ECO:0000256" key="2">
    <source>
        <dbReference type="ARBA" id="ARBA00023125"/>
    </source>
</evidence>
<dbReference type="SMART" id="SM00066">
    <property type="entry name" value="GAL4"/>
    <property type="match status" value="1"/>
</dbReference>